<dbReference type="InterPro" id="IPR001387">
    <property type="entry name" value="Cro/C1-type_HTH"/>
</dbReference>
<feature type="domain" description="HTH cro/C1-type" evidence="1">
    <location>
        <begin position="79"/>
        <end position="115"/>
    </location>
</feature>
<dbReference type="GO" id="GO:0003677">
    <property type="term" value="F:DNA binding"/>
    <property type="evidence" value="ECO:0007669"/>
    <property type="project" value="InterPro"/>
</dbReference>
<comment type="caution">
    <text evidence="2">The sequence shown here is derived from an EMBL/GenBank/DDBJ whole genome shotgun (WGS) entry which is preliminary data.</text>
</comment>
<organism evidence="2 3">
    <name type="scientific">Inquilinus limosus</name>
    <dbReference type="NCBI Taxonomy" id="171674"/>
    <lineage>
        <taxon>Bacteria</taxon>
        <taxon>Pseudomonadati</taxon>
        <taxon>Pseudomonadota</taxon>
        <taxon>Alphaproteobacteria</taxon>
        <taxon>Rhodospirillales</taxon>
        <taxon>Rhodospirillaceae</taxon>
        <taxon>Inquilinus</taxon>
    </lineage>
</organism>
<dbReference type="Pfam" id="PF01381">
    <property type="entry name" value="HTH_3"/>
    <property type="match status" value="1"/>
</dbReference>
<sequence>MADMVRSKPDGSFVVVHDDGSETPYAPAPTDWAAIDAMTDEEIAVRIADDPDAAPDLTLPQVRRVFMISHRVAAPGFRVKALRRSLGLSQSEFARRYGLPLATVRNWEQRRRVPDEAGMALLKVIAADPEGTRRLLEETA</sequence>
<dbReference type="InterPro" id="IPR010982">
    <property type="entry name" value="Lambda_DNA-bd_dom_sf"/>
</dbReference>
<dbReference type="SUPFAM" id="SSF47413">
    <property type="entry name" value="lambda repressor-like DNA-binding domains"/>
    <property type="match status" value="1"/>
</dbReference>
<dbReference type="PROSITE" id="PS50943">
    <property type="entry name" value="HTH_CROC1"/>
    <property type="match status" value="1"/>
</dbReference>
<dbReference type="EMBL" id="JAEKLZ010000466">
    <property type="protein sequence ID" value="MBW8728913.1"/>
    <property type="molecule type" value="Genomic_DNA"/>
</dbReference>
<dbReference type="Proteomes" id="UP000700706">
    <property type="component" value="Unassembled WGS sequence"/>
</dbReference>
<dbReference type="CDD" id="cd00093">
    <property type="entry name" value="HTH_XRE"/>
    <property type="match status" value="1"/>
</dbReference>
<dbReference type="AlphaFoldDB" id="A0A952FPZ5"/>
<gene>
    <name evidence="2" type="ORF">JF625_27675</name>
</gene>
<evidence type="ECO:0000259" key="1">
    <source>
        <dbReference type="PROSITE" id="PS50943"/>
    </source>
</evidence>
<accession>A0A952FPZ5</accession>
<dbReference type="SMART" id="SM00530">
    <property type="entry name" value="HTH_XRE"/>
    <property type="match status" value="1"/>
</dbReference>
<evidence type="ECO:0000313" key="2">
    <source>
        <dbReference type="EMBL" id="MBW8728913.1"/>
    </source>
</evidence>
<protein>
    <submittedName>
        <fullName evidence="2">Helix-turn-helix domain-containing protein</fullName>
    </submittedName>
</protein>
<proteinExistence type="predicted"/>
<name>A0A952FPZ5_9PROT</name>
<evidence type="ECO:0000313" key="3">
    <source>
        <dbReference type="Proteomes" id="UP000700706"/>
    </source>
</evidence>
<dbReference type="Gene3D" id="1.10.260.40">
    <property type="entry name" value="lambda repressor-like DNA-binding domains"/>
    <property type="match status" value="1"/>
</dbReference>
<reference evidence="2" key="1">
    <citation type="submission" date="2020-06" db="EMBL/GenBank/DDBJ databases">
        <title>Stable isotope informed genome-resolved metagenomics uncovers potential trophic interactions in rhizosphere soil.</title>
        <authorList>
            <person name="Starr E.P."/>
            <person name="Shi S."/>
            <person name="Blazewicz S.J."/>
            <person name="Koch B.J."/>
            <person name="Probst A.J."/>
            <person name="Hungate B.A."/>
            <person name="Pett-Ridge J."/>
            <person name="Firestone M.K."/>
            <person name="Banfield J.F."/>
        </authorList>
    </citation>
    <scope>NUCLEOTIDE SEQUENCE</scope>
    <source>
        <strain evidence="2">YM_69_17</strain>
    </source>
</reference>